<dbReference type="AlphaFoldDB" id="A0A8J2Q7E1"/>
<keyword evidence="1" id="KW-0812">Transmembrane</keyword>
<evidence type="ECO:0000313" key="3">
    <source>
        <dbReference type="Proteomes" id="UP000708208"/>
    </source>
</evidence>
<dbReference type="Proteomes" id="UP000708208">
    <property type="component" value="Unassembled WGS sequence"/>
</dbReference>
<gene>
    <name evidence="2" type="ORF">AFUS01_LOCUS47262</name>
</gene>
<dbReference type="EMBL" id="CAJVCH010571692">
    <property type="protein sequence ID" value="CAG7838276.1"/>
    <property type="molecule type" value="Genomic_DNA"/>
</dbReference>
<accession>A0A8J2Q7E1</accession>
<keyword evidence="1" id="KW-1133">Transmembrane helix</keyword>
<organism evidence="2 3">
    <name type="scientific">Allacma fusca</name>
    <dbReference type="NCBI Taxonomy" id="39272"/>
    <lineage>
        <taxon>Eukaryota</taxon>
        <taxon>Metazoa</taxon>
        <taxon>Ecdysozoa</taxon>
        <taxon>Arthropoda</taxon>
        <taxon>Hexapoda</taxon>
        <taxon>Collembola</taxon>
        <taxon>Symphypleona</taxon>
        <taxon>Sminthuridae</taxon>
        <taxon>Allacma</taxon>
    </lineage>
</organism>
<keyword evidence="1" id="KW-0472">Membrane</keyword>
<evidence type="ECO:0000313" key="2">
    <source>
        <dbReference type="EMBL" id="CAG7838276.1"/>
    </source>
</evidence>
<comment type="caution">
    <text evidence="2">The sequence shown here is derived from an EMBL/GenBank/DDBJ whole genome shotgun (WGS) entry which is preliminary data.</text>
</comment>
<reference evidence="2" key="1">
    <citation type="submission" date="2021-06" db="EMBL/GenBank/DDBJ databases">
        <authorList>
            <person name="Hodson N. C."/>
            <person name="Mongue J. A."/>
            <person name="Jaron S. K."/>
        </authorList>
    </citation>
    <scope>NUCLEOTIDE SEQUENCE</scope>
</reference>
<keyword evidence="3" id="KW-1185">Reference proteome</keyword>
<protein>
    <submittedName>
        <fullName evidence="2">Uncharacterized protein</fullName>
    </submittedName>
</protein>
<evidence type="ECO:0000256" key="1">
    <source>
        <dbReference type="SAM" id="Phobius"/>
    </source>
</evidence>
<feature type="transmembrane region" description="Helical" evidence="1">
    <location>
        <begin position="77"/>
        <end position="94"/>
    </location>
</feature>
<feature type="transmembrane region" description="Helical" evidence="1">
    <location>
        <begin position="47"/>
        <end position="71"/>
    </location>
</feature>
<name>A0A8J2Q7E1_9HEXA</name>
<sequence>MASKPEEFVQYALLLIWDVFRSMIRLGSKVTILALNERLPEEIATMLSYFTGLLFAILVTFLSLNILSVIVMTFFNFLIYPSLVVLLALVLIKVHSTCGGEGLFGLGPGRCS</sequence>
<proteinExistence type="predicted"/>